<dbReference type="EMBL" id="ML991829">
    <property type="protein sequence ID" value="KAF2231241.1"/>
    <property type="molecule type" value="Genomic_DNA"/>
</dbReference>
<keyword evidence="2" id="KW-0805">Transcription regulation</keyword>
<dbReference type="AlphaFoldDB" id="A0A6A6H065"/>
<evidence type="ECO:0000256" key="4">
    <source>
        <dbReference type="ARBA" id="ARBA00023242"/>
    </source>
</evidence>
<dbReference type="GO" id="GO:0046982">
    <property type="term" value="F:protein heterodimerization activity"/>
    <property type="evidence" value="ECO:0007669"/>
    <property type="project" value="InterPro"/>
</dbReference>
<dbReference type="PANTHER" id="PTHR11380">
    <property type="entry name" value="TRANSCRIPTION INITIATION FACTOR TFIID/SUPT3-RELATED"/>
    <property type="match status" value="1"/>
</dbReference>
<evidence type="ECO:0000256" key="7">
    <source>
        <dbReference type="SAM" id="MobiDB-lite"/>
    </source>
</evidence>
<protein>
    <recommendedName>
        <fullName evidence="6">Transcription initiation factor TFIID subunit 13</fullName>
    </recommendedName>
</protein>
<evidence type="ECO:0000256" key="6">
    <source>
        <dbReference type="ARBA" id="ARBA00040136"/>
    </source>
</evidence>
<dbReference type="InterPro" id="IPR003195">
    <property type="entry name" value="TFIID_TAF13"/>
</dbReference>
<evidence type="ECO:0000313" key="9">
    <source>
        <dbReference type="Proteomes" id="UP000800092"/>
    </source>
</evidence>
<dbReference type="PANTHER" id="PTHR11380:SF5">
    <property type="entry name" value="TRANSCRIPTION INITIATION FACTOR TFIID SUBUNIT 13"/>
    <property type="match status" value="1"/>
</dbReference>
<dbReference type="CDD" id="cd07978">
    <property type="entry name" value="HFD_TAF13"/>
    <property type="match status" value="1"/>
</dbReference>
<evidence type="ECO:0000256" key="2">
    <source>
        <dbReference type="ARBA" id="ARBA00023015"/>
    </source>
</evidence>
<dbReference type="OrthoDB" id="10266074at2759"/>
<evidence type="ECO:0000256" key="1">
    <source>
        <dbReference type="ARBA" id="ARBA00004123"/>
    </source>
</evidence>
<sequence length="139" mass="15837">MAEPRMRMRQKGQQFATSDLEAFLYAFGDTPPSLPSTIRTLDEIITDFIIETCHEAALCASYSRRAKIKVDDFKFTLRKDGKKLGRVADMLARDAEIKNQRRGFDFEDEMKAAKDEGAGDEERPRKRAKIVKDEDVSDG</sequence>
<dbReference type="SUPFAM" id="SSF47113">
    <property type="entry name" value="Histone-fold"/>
    <property type="match status" value="1"/>
</dbReference>
<keyword evidence="4" id="KW-0539">Nucleus</keyword>
<dbReference type="GO" id="GO:0051123">
    <property type="term" value="P:RNA polymerase II preinitiation complex assembly"/>
    <property type="evidence" value="ECO:0007669"/>
    <property type="project" value="TreeGrafter"/>
</dbReference>
<dbReference type="GO" id="GO:0005669">
    <property type="term" value="C:transcription factor TFIID complex"/>
    <property type="evidence" value="ECO:0007669"/>
    <property type="project" value="TreeGrafter"/>
</dbReference>
<evidence type="ECO:0000256" key="3">
    <source>
        <dbReference type="ARBA" id="ARBA00023163"/>
    </source>
</evidence>
<proteinExistence type="inferred from homology"/>
<comment type="similarity">
    <text evidence="5">Belongs to the TAF13 family.</text>
</comment>
<accession>A0A6A6H065</accession>
<organism evidence="8 9">
    <name type="scientific">Viridothelium virens</name>
    <name type="common">Speckled blister lichen</name>
    <name type="synonym">Trypethelium virens</name>
    <dbReference type="NCBI Taxonomy" id="1048519"/>
    <lineage>
        <taxon>Eukaryota</taxon>
        <taxon>Fungi</taxon>
        <taxon>Dikarya</taxon>
        <taxon>Ascomycota</taxon>
        <taxon>Pezizomycotina</taxon>
        <taxon>Dothideomycetes</taxon>
        <taxon>Dothideomycetes incertae sedis</taxon>
        <taxon>Trypetheliales</taxon>
        <taxon>Trypetheliaceae</taxon>
        <taxon>Viridothelium</taxon>
    </lineage>
</organism>
<keyword evidence="3" id="KW-0804">Transcription</keyword>
<gene>
    <name evidence="8" type="ORF">EV356DRAFT_526014</name>
</gene>
<dbReference type="Proteomes" id="UP000800092">
    <property type="component" value="Unassembled WGS sequence"/>
</dbReference>
<evidence type="ECO:0000313" key="8">
    <source>
        <dbReference type="EMBL" id="KAF2231241.1"/>
    </source>
</evidence>
<reference evidence="8" key="1">
    <citation type="journal article" date="2020" name="Stud. Mycol.">
        <title>101 Dothideomycetes genomes: a test case for predicting lifestyles and emergence of pathogens.</title>
        <authorList>
            <person name="Haridas S."/>
            <person name="Albert R."/>
            <person name="Binder M."/>
            <person name="Bloem J."/>
            <person name="Labutti K."/>
            <person name="Salamov A."/>
            <person name="Andreopoulos B."/>
            <person name="Baker S."/>
            <person name="Barry K."/>
            <person name="Bills G."/>
            <person name="Bluhm B."/>
            <person name="Cannon C."/>
            <person name="Castanera R."/>
            <person name="Culley D."/>
            <person name="Daum C."/>
            <person name="Ezra D."/>
            <person name="Gonzalez J."/>
            <person name="Henrissat B."/>
            <person name="Kuo A."/>
            <person name="Liang C."/>
            <person name="Lipzen A."/>
            <person name="Lutzoni F."/>
            <person name="Magnuson J."/>
            <person name="Mondo S."/>
            <person name="Nolan M."/>
            <person name="Ohm R."/>
            <person name="Pangilinan J."/>
            <person name="Park H.-J."/>
            <person name="Ramirez L."/>
            <person name="Alfaro M."/>
            <person name="Sun H."/>
            <person name="Tritt A."/>
            <person name="Yoshinaga Y."/>
            <person name="Zwiers L.-H."/>
            <person name="Turgeon B."/>
            <person name="Goodwin S."/>
            <person name="Spatafora J."/>
            <person name="Crous P."/>
            <person name="Grigoriev I."/>
        </authorList>
    </citation>
    <scope>NUCLEOTIDE SEQUENCE</scope>
    <source>
        <strain evidence="8">Tuck. ex Michener</strain>
    </source>
</reference>
<comment type="subcellular location">
    <subcellularLocation>
        <location evidence="1">Nucleus</location>
    </subcellularLocation>
</comment>
<feature type="region of interest" description="Disordered" evidence="7">
    <location>
        <begin position="106"/>
        <end position="139"/>
    </location>
</feature>
<evidence type="ECO:0000256" key="5">
    <source>
        <dbReference type="ARBA" id="ARBA00038392"/>
    </source>
</evidence>
<keyword evidence="9" id="KW-1185">Reference proteome</keyword>
<dbReference type="InterPro" id="IPR009072">
    <property type="entry name" value="Histone-fold"/>
</dbReference>
<name>A0A6A6H065_VIRVR</name>
<dbReference type="Pfam" id="PF02269">
    <property type="entry name" value="TFIID-18kDa"/>
    <property type="match status" value="1"/>
</dbReference>
<dbReference type="Gene3D" id="1.10.20.10">
    <property type="entry name" value="Histone, subunit A"/>
    <property type="match status" value="1"/>
</dbReference>